<comment type="caution">
    <text evidence="11">The sequence shown here is derived from an EMBL/GenBank/DDBJ whole genome shotgun (WGS) entry which is preliminary data.</text>
</comment>
<evidence type="ECO:0000256" key="2">
    <source>
        <dbReference type="ARBA" id="ARBA00006956"/>
    </source>
</evidence>
<dbReference type="Proteomes" id="UP000195602">
    <property type="component" value="Unassembled WGS sequence"/>
</dbReference>
<evidence type="ECO:0000256" key="3">
    <source>
        <dbReference type="ARBA" id="ARBA00020181"/>
    </source>
</evidence>
<evidence type="ECO:0000256" key="6">
    <source>
        <dbReference type="ARBA" id="ARBA00024691"/>
    </source>
</evidence>
<dbReference type="FunFam" id="3.30.70.940:FF:000005">
    <property type="entry name" value="Transcription elongation factor SPT5"/>
    <property type="match status" value="1"/>
</dbReference>
<dbReference type="CDD" id="cd06085">
    <property type="entry name" value="KOW_Spt5_5"/>
    <property type="match status" value="1"/>
</dbReference>
<dbReference type="InterPro" id="IPR005100">
    <property type="entry name" value="NGN-domain"/>
</dbReference>
<dbReference type="Pfam" id="PF23042">
    <property type="entry name" value="KOW1_SPT5"/>
    <property type="match status" value="1"/>
</dbReference>
<feature type="compositionally biased region" description="Low complexity" evidence="8">
    <location>
        <begin position="832"/>
        <end position="851"/>
    </location>
</feature>
<feature type="compositionally biased region" description="Low complexity" evidence="8">
    <location>
        <begin position="897"/>
        <end position="947"/>
    </location>
</feature>
<gene>
    <name evidence="11" type="ORF">A9F13_01g09130</name>
</gene>
<name>A0AA91T4M0_CLALS</name>
<evidence type="ECO:0000259" key="9">
    <source>
        <dbReference type="SMART" id="SM00738"/>
    </source>
</evidence>
<evidence type="ECO:0000256" key="1">
    <source>
        <dbReference type="ARBA" id="ARBA00004123"/>
    </source>
</evidence>
<feature type="compositionally biased region" description="Polar residues" evidence="8">
    <location>
        <begin position="1"/>
        <end position="13"/>
    </location>
</feature>
<dbReference type="InterPro" id="IPR008991">
    <property type="entry name" value="Translation_prot_SH3-like_sf"/>
</dbReference>
<dbReference type="GO" id="GO:0003729">
    <property type="term" value="F:mRNA binding"/>
    <property type="evidence" value="ECO:0007669"/>
    <property type="project" value="TreeGrafter"/>
</dbReference>
<feature type="domain" description="KOW" evidence="10">
    <location>
        <begin position="534"/>
        <end position="561"/>
    </location>
</feature>
<reference evidence="11 12" key="1">
    <citation type="submission" date="2017-04" db="EMBL/GenBank/DDBJ databases">
        <title>Draft genome of the yeast Clavispora lusitaniae type strain CBS 6936.</title>
        <authorList>
            <person name="Durrens P."/>
            <person name="Klopp C."/>
            <person name="Biteau N."/>
            <person name="Fitton-Ouhabi V."/>
            <person name="Dementhon K."/>
            <person name="Accoceberry I."/>
            <person name="Sherman D.J."/>
            <person name="Noel T."/>
        </authorList>
    </citation>
    <scope>NUCLEOTIDE SEQUENCE [LARGE SCALE GENOMIC DNA]</scope>
    <source>
        <strain evidence="11 12">CBS 6936</strain>
    </source>
</reference>
<dbReference type="GO" id="GO:0006368">
    <property type="term" value="P:transcription elongation by RNA polymerase II"/>
    <property type="evidence" value="ECO:0007669"/>
    <property type="project" value="TreeGrafter"/>
</dbReference>
<feature type="domain" description="KOW" evidence="10">
    <location>
        <begin position="478"/>
        <end position="505"/>
    </location>
</feature>
<comment type="function">
    <text evidence="6 7">The SPT4-SPT5 complex mediates both activation and inhibition of transcription elongation, and plays a role in pre-mRNA processing. This complex seems to be important for the stability of the RNA polymerase II elongation machinery on the chromatin template but not for the inherent ability of this machinery to translocate down the gene.</text>
</comment>
<feature type="compositionally biased region" description="Low complexity" evidence="8">
    <location>
        <begin position="958"/>
        <end position="994"/>
    </location>
</feature>
<dbReference type="Pfam" id="PF23291">
    <property type="entry name" value="KOW4_SPT5"/>
    <property type="match status" value="1"/>
</dbReference>
<feature type="domain" description="KOW" evidence="10">
    <location>
        <begin position="659"/>
        <end position="684"/>
    </location>
</feature>
<dbReference type="AlphaFoldDB" id="A0AA91T4M0"/>
<dbReference type="Pfam" id="PF00467">
    <property type="entry name" value="KOW"/>
    <property type="match status" value="1"/>
</dbReference>
<dbReference type="KEGG" id="clus:A9F13_01g09130"/>
<dbReference type="GO" id="GO:0006357">
    <property type="term" value="P:regulation of transcription by RNA polymerase II"/>
    <property type="evidence" value="ECO:0007669"/>
    <property type="project" value="InterPro"/>
</dbReference>
<organism evidence="11 12">
    <name type="scientific">Clavispora lusitaniae</name>
    <name type="common">Candida lusitaniae</name>
    <dbReference type="NCBI Taxonomy" id="36911"/>
    <lineage>
        <taxon>Eukaryota</taxon>
        <taxon>Fungi</taxon>
        <taxon>Dikarya</taxon>
        <taxon>Ascomycota</taxon>
        <taxon>Saccharomycotina</taxon>
        <taxon>Pichiomycetes</taxon>
        <taxon>Metschnikowiaceae</taxon>
        <taxon>Clavispora</taxon>
    </lineage>
</organism>
<comment type="subcellular location">
    <subcellularLocation>
        <location evidence="1 7">Nucleus</location>
    </subcellularLocation>
</comment>
<feature type="compositionally biased region" description="Gly residues" evidence="8">
    <location>
        <begin position="865"/>
        <end position="875"/>
    </location>
</feature>
<dbReference type="GO" id="GO:0032044">
    <property type="term" value="C:DSIF complex"/>
    <property type="evidence" value="ECO:0007669"/>
    <property type="project" value="TreeGrafter"/>
</dbReference>
<dbReference type="InterPro" id="IPR036735">
    <property type="entry name" value="NGN_dom_sf"/>
</dbReference>
<dbReference type="CDD" id="cd06081">
    <property type="entry name" value="KOW_Spt5_1"/>
    <property type="match status" value="1"/>
</dbReference>
<dbReference type="PANTHER" id="PTHR11125:SF7">
    <property type="entry name" value="TRANSCRIPTION ELONGATION FACTOR SPT5"/>
    <property type="match status" value="1"/>
</dbReference>
<dbReference type="InterPro" id="IPR041976">
    <property type="entry name" value="KOW_Spt5_3"/>
</dbReference>
<dbReference type="Pfam" id="PF23290">
    <property type="entry name" value="KOW5_SPT5"/>
    <property type="match status" value="1"/>
</dbReference>
<evidence type="ECO:0000259" key="10">
    <source>
        <dbReference type="SMART" id="SM00739"/>
    </source>
</evidence>
<evidence type="ECO:0000313" key="12">
    <source>
        <dbReference type="Proteomes" id="UP000195602"/>
    </source>
</evidence>
<feature type="domain" description="NusG-like N-terminal" evidence="9">
    <location>
        <begin position="228"/>
        <end position="317"/>
    </location>
</feature>
<dbReference type="CDD" id="cd06082">
    <property type="entry name" value="KOW_Spt5_2"/>
    <property type="match status" value="1"/>
</dbReference>
<dbReference type="InterPro" id="IPR014722">
    <property type="entry name" value="Rib_uL2_dom2"/>
</dbReference>
<sequence>MSDGNTTPSTGHETVSAGVKRPRDEMENGPEAALKEENIDSTQAALTSEGPVEEDEEHNFETKQEDGDEDGESAQQELENADEDNDENGNDNDNENDEEDDDEDEDEDDDDDVSRRKRRRANQFLDIEAEVDDEEEDELDEDDEEAELLREQFISDDHAEKETGGHGLEDDRLHRQYDQRRQQAEDQDAEELAETLKQRYRKTHTVYRGETTASGTVSQKLLMPSINDPAIFAIRCTPGREKDLVRRLYEKKRTLARSGKPLEVLSVFQRDAFKGYIYMEAKKPEAIERALNGMVNIYAKQRIIVPVSEYPDLLKQVKSSDVEIVPGIYVRITRGKYKGDLAVVDNLSENGLEVRCKVVPRLDYGKNDDFTPEGKRIRSKVRPVPRLFSEQEARMYDGDYLQPGRGPRSYIYRGDEYIEGFLYKDFKLQFIQTKDVHPTLEELDRFQTGNTEEDGMDLAAVAASLKSSRNHEGGRASAFQPGDKVEVRRGEQAKTIGVVMGVSLNEVTMRVTESADPQFVGQEVTVTTSDLRKVFSPGDHVKVVEGKHADQTGLVIKIDGDSVVLLSDQSKEDVRVFANYLIKATDTSSSADMANGQYGIKDLVQLNAQTVGVIVQADKGLFGVLTQDGRVVSVKPTGIAAKLRMTRREQVATDRHGLPIRVGDTVRESGDAKKEGVIVHIHKNTLFIESHELQENLGLFVSSALNVSTIATKNSMVSRTLGPDLSRMNPNIKAAPVPTAGVTRAGGRDKLLYKDVVVNNGNYKGLMGKVVETDDTDARIELHTKAKKIKVNKTKLSVMVRGESVPYLRFIGAQDTRPVGGSGPAFASGARSAWGGATPAAGGATPAVGGASAWGGKTPAAGGASTWGGGGGASAWGGSSAWGNNKGGSSAWGNKGGSPSWGSSGGSSAWGNKGGSSSWGDKGGSSSWGNKGNSSSWGNKGGSSAWGDKGNNSSWGDKGNNSSWGDKGNNSSWGNKSGNNSAWGKSGGSSAWGNQDSKGDSSAWGNSSNKGSSWGNDGGSSAWGNK</sequence>
<accession>A0AA91T4M0</accession>
<keyword evidence="4 7" id="KW-0804">Transcription</keyword>
<feature type="domain" description="KOW" evidence="10">
    <location>
        <begin position="749"/>
        <end position="776"/>
    </location>
</feature>
<dbReference type="CDD" id="cd06084">
    <property type="entry name" value="KOW_Spt5_4"/>
    <property type="match status" value="1"/>
</dbReference>
<dbReference type="InterPro" id="IPR041973">
    <property type="entry name" value="KOW_Spt5_1"/>
</dbReference>
<dbReference type="Pfam" id="PF11942">
    <property type="entry name" value="Spt5_N"/>
    <property type="match status" value="1"/>
</dbReference>
<dbReference type="Pfam" id="PF03439">
    <property type="entry name" value="Spt5-NGN"/>
    <property type="match status" value="1"/>
</dbReference>
<protein>
    <recommendedName>
        <fullName evidence="3 7">Transcription elongation factor SPT5</fullName>
    </recommendedName>
</protein>
<comment type="similarity">
    <text evidence="2 7">Belongs to the SPT5 family.</text>
</comment>
<dbReference type="GO" id="GO:0032784">
    <property type="term" value="P:regulation of DNA-templated transcription elongation"/>
    <property type="evidence" value="ECO:0007669"/>
    <property type="project" value="InterPro"/>
</dbReference>
<feature type="compositionally biased region" description="Low complexity" evidence="8">
    <location>
        <begin position="1001"/>
        <end position="1026"/>
    </location>
</feature>
<dbReference type="InterPro" id="IPR041975">
    <property type="entry name" value="KOW_Spt5_2"/>
</dbReference>
<dbReference type="Pfam" id="PF23037">
    <property type="entry name" value="KOWx_SPT5"/>
    <property type="match status" value="1"/>
</dbReference>
<dbReference type="InterPro" id="IPR041978">
    <property type="entry name" value="KOW_Spt5_5"/>
</dbReference>
<keyword evidence="5 7" id="KW-0539">Nucleus</keyword>
<feature type="compositionally biased region" description="Basic and acidic residues" evidence="8">
    <location>
        <begin position="147"/>
        <end position="184"/>
    </location>
</feature>
<dbReference type="PANTHER" id="PTHR11125">
    <property type="entry name" value="SUPPRESSOR OF TY 5"/>
    <property type="match status" value="1"/>
</dbReference>
<evidence type="ECO:0000256" key="7">
    <source>
        <dbReference type="PIRNR" id="PIRNR036945"/>
    </source>
</evidence>
<dbReference type="SMART" id="SM00738">
    <property type="entry name" value="NGN"/>
    <property type="match status" value="1"/>
</dbReference>
<feature type="region of interest" description="Disordered" evidence="8">
    <location>
        <begin position="830"/>
        <end position="1026"/>
    </location>
</feature>
<dbReference type="InterPro" id="IPR005824">
    <property type="entry name" value="KOW"/>
</dbReference>
<feature type="compositionally biased region" description="Acidic residues" evidence="8">
    <location>
        <begin position="79"/>
        <end position="112"/>
    </location>
</feature>
<dbReference type="CDD" id="cd06083">
    <property type="entry name" value="KOW_Spt5_3"/>
    <property type="match status" value="1"/>
</dbReference>
<keyword evidence="11" id="KW-0251">Elongation factor</keyword>
<evidence type="ECO:0000256" key="8">
    <source>
        <dbReference type="SAM" id="MobiDB-lite"/>
    </source>
</evidence>
<feature type="region of interest" description="Disordered" evidence="8">
    <location>
        <begin position="1"/>
        <end position="188"/>
    </location>
</feature>
<dbReference type="Pfam" id="PF23284">
    <property type="entry name" value="KOW2_Spt5"/>
    <property type="match status" value="1"/>
</dbReference>
<feature type="compositionally biased region" description="Acidic residues" evidence="8">
    <location>
        <begin position="127"/>
        <end position="146"/>
    </location>
</feature>
<dbReference type="Gene3D" id="2.30.30.30">
    <property type="match status" value="3"/>
</dbReference>
<dbReference type="InterPro" id="IPR017071">
    <property type="entry name" value="TF_Spt5_eukaryote"/>
</dbReference>
<dbReference type="PIRSF" id="PIRSF036945">
    <property type="entry name" value="Spt5"/>
    <property type="match status" value="1"/>
</dbReference>
<dbReference type="Gene3D" id="3.30.70.940">
    <property type="entry name" value="NusG, N-terminal domain"/>
    <property type="match status" value="1"/>
</dbReference>
<dbReference type="InterPro" id="IPR041977">
    <property type="entry name" value="KOW_Spt5_4"/>
</dbReference>
<evidence type="ECO:0000313" key="11">
    <source>
        <dbReference type="EMBL" id="OVF11402.1"/>
    </source>
</evidence>
<evidence type="ECO:0000256" key="5">
    <source>
        <dbReference type="ARBA" id="ARBA00023242"/>
    </source>
</evidence>
<dbReference type="GO" id="GO:0003746">
    <property type="term" value="F:translation elongation factor activity"/>
    <property type="evidence" value="ECO:0007669"/>
    <property type="project" value="UniProtKB-KW"/>
</dbReference>
<feature type="domain" description="KOW" evidence="10">
    <location>
        <begin position="323"/>
        <end position="350"/>
    </location>
</feature>
<dbReference type="InterPro" id="IPR006645">
    <property type="entry name" value="NGN-like_dom"/>
</dbReference>
<dbReference type="CDD" id="cd09888">
    <property type="entry name" value="NGN_Euk"/>
    <property type="match status" value="1"/>
</dbReference>
<dbReference type="InterPro" id="IPR022581">
    <property type="entry name" value="Spt5_N"/>
</dbReference>
<dbReference type="EMBL" id="LYUB02000001">
    <property type="protein sequence ID" value="OVF11402.1"/>
    <property type="molecule type" value="Genomic_DNA"/>
</dbReference>
<evidence type="ECO:0000256" key="4">
    <source>
        <dbReference type="ARBA" id="ARBA00023163"/>
    </source>
</evidence>
<dbReference type="InterPro" id="IPR039659">
    <property type="entry name" value="SPT5"/>
</dbReference>
<dbReference type="SUPFAM" id="SSF50104">
    <property type="entry name" value="Translation proteins SH3-like domain"/>
    <property type="match status" value="1"/>
</dbReference>
<dbReference type="SMART" id="SM00739">
    <property type="entry name" value="KOW"/>
    <property type="match status" value="5"/>
</dbReference>
<dbReference type="InterPro" id="IPR057936">
    <property type="entry name" value="KOWx_Spt5"/>
</dbReference>
<proteinExistence type="inferred from homology"/>
<dbReference type="InterPro" id="IPR039385">
    <property type="entry name" value="NGN_Euk"/>
</dbReference>
<keyword evidence="11" id="KW-0648">Protein biosynthesis</keyword>